<keyword evidence="1" id="KW-0175">Coiled coil</keyword>
<dbReference type="PANTHER" id="PTHR23030">
    <property type="entry name" value="PCD6 INTERACTING PROTEIN-RELATED"/>
    <property type="match status" value="1"/>
</dbReference>
<dbReference type="InterPro" id="IPR029021">
    <property type="entry name" value="Prot-tyrosine_phosphatase-like"/>
</dbReference>
<dbReference type="PROSITE" id="PS50055">
    <property type="entry name" value="TYR_PHOSPHATASE_PTP"/>
    <property type="match status" value="1"/>
</dbReference>
<dbReference type="EMBL" id="KZ514903">
    <property type="protein sequence ID" value="PKU30335.1"/>
    <property type="molecule type" value="Genomic_DNA"/>
</dbReference>
<evidence type="ECO:0000256" key="1">
    <source>
        <dbReference type="SAM" id="Coils"/>
    </source>
</evidence>
<dbReference type="InterPro" id="IPR000242">
    <property type="entry name" value="PTP_cat"/>
</dbReference>
<dbReference type="GO" id="GO:0045022">
    <property type="term" value="P:early endosome to late endosome transport"/>
    <property type="evidence" value="ECO:0007669"/>
    <property type="project" value="TreeGrafter"/>
</dbReference>
<feature type="domain" description="Tyrosine-protein phosphatase" evidence="2">
    <location>
        <begin position="31"/>
        <end position="160"/>
    </location>
</feature>
<feature type="coiled-coil region" evidence="1">
    <location>
        <begin position="55"/>
        <end position="82"/>
    </location>
</feature>
<dbReference type="AlphaFoldDB" id="A0A2I0T984"/>
<dbReference type="Pfam" id="PF13949">
    <property type="entry name" value="ALIX_LYPXL_bnd"/>
    <property type="match status" value="1"/>
</dbReference>
<accession>A0A2I0T984</accession>
<dbReference type="OrthoDB" id="10266451at2759"/>
<dbReference type="GO" id="GO:0004725">
    <property type="term" value="F:protein tyrosine phosphatase activity"/>
    <property type="evidence" value="ECO:0007669"/>
    <property type="project" value="InterPro"/>
</dbReference>
<dbReference type="Gene3D" id="1.20.140.50">
    <property type="entry name" value="alix/aip1 like domains"/>
    <property type="match status" value="1"/>
</dbReference>
<dbReference type="InterPro" id="IPR025304">
    <property type="entry name" value="ALIX_V_dom"/>
</dbReference>
<proteinExistence type="predicted"/>
<dbReference type="SUPFAM" id="SSF52799">
    <property type="entry name" value="(Phosphotyrosine protein) phosphatases II"/>
    <property type="match status" value="1"/>
</dbReference>
<dbReference type="GO" id="GO:0005768">
    <property type="term" value="C:endosome"/>
    <property type="evidence" value="ECO:0007669"/>
    <property type="project" value="TreeGrafter"/>
</dbReference>
<evidence type="ECO:0000259" key="2">
    <source>
        <dbReference type="PROSITE" id="PS50055"/>
    </source>
</evidence>
<organism evidence="3 4">
    <name type="scientific">Limosa lapponica baueri</name>
    <dbReference type="NCBI Taxonomy" id="1758121"/>
    <lineage>
        <taxon>Eukaryota</taxon>
        <taxon>Metazoa</taxon>
        <taxon>Chordata</taxon>
        <taxon>Craniata</taxon>
        <taxon>Vertebrata</taxon>
        <taxon>Euteleostomi</taxon>
        <taxon>Archelosauria</taxon>
        <taxon>Archosauria</taxon>
        <taxon>Dinosauria</taxon>
        <taxon>Saurischia</taxon>
        <taxon>Theropoda</taxon>
        <taxon>Coelurosauria</taxon>
        <taxon>Aves</taxon>
        <taxon>Neognathae</taxon>
        <taxon>Neoaves</taxon>
        <taxon>Charadriiformes</taxon>
        <taxon>Scolopacidae</taxon>
        <taxon>Limosa</taxon>
    </lineage>
</organism>
<keyword evidence="4" id="KW-1185">Reference proteome</keyword>
<evidence type="ECO:0000313" key="3">
    <source>
        <dbReference type="EMBL" id="PKU30335.1"/>
    </source>
</evidence>
<reference evidence="4" key="2">
    <citation type="submission" date="2017-12" db="EMBL/GenBank/DDBJ databases">
        <title>Genome sequence of the Bar-tailed Godwit (Limosa lapponica baueri).</title>
        <authorList>
            <person name="Lima N.C.B."/>
            <person name="Parody-Merino A.M."/>
            <person name="Battley P.F."/>
            <person name="Fidler A.E."/>
            <person name="Prosdocimi F."/>
        </authorList>
    </citation>
    <scope>NUCLEOTIDE SEQUENCE [LARGE SCALE GENOMIC DNA]</scope>
</reference>
<protein>
    <submittedName>
        <fullName evidence="3">Tyrosine-protein phosphatase non-receptor type 23</fullName>
    </submittedName>
</protein>
<dbReference type="Proteomes" id="UP000233556">
    <property type="component" value="Unassembled WGS sequence"/>
</dbReference>
<sequence length="160" mass="18522">MEVHEKASFTNTELHKAMNLHIGNLRLLSGPLEQVRAALPSPTLTEDDKQVLQNLKRILAKVQEMRDQRMSLEQQLREMIQKDDITTSLVTTDRSEMKQKVLRYFPPERGQPVVQGPITLVLTSLKVAPTHVERMITLQYRDQSLKRTVVHLQFTSWPEL</sequence>
<name>A0A2I0T984_LIMLA</name>
<dbReference type="Gene3D" id="3.90.190.10">
    <property type="entry name" value="Protein tyrosine phosphatase superfamily"/>
    <property type="match status" value="1"/>
</dbReference>
<dbReference type="GO" id="GO:0043328">
    <property type="term" value="P:protein transport to vacuole involved in ubiquitin-dependent protein catabolic process via the multivesicular body sorting pathway"/>
    <property type="evidence" value="ECO:0007669"/>
    <property type="project" value="TreeGrafter"/>
</dbReference>
<gene>
    <name evidence="3" type="ORF">llap_19360</name>
</gene>
<evidence type="ECO:0000313" key="4">
    <source>
        <dbReference type="Proteomes" id="UP000233556"/>
    </source>
</evidence>
<keyword evidence="3" id="KW-0675">Receptor</keyword>
<reference evidence="4" key="1">
    <citation type="submission" date="2017-11" db="EMBL/GenBank/DDBJ databases">
        <authorList>
            <person name="Lima N.C."/>
            <person name="Parody-Merino A.M."/>
            <person name="Battley P.F."/>
            <person name="Fidler A.E."/>
            <person name="Prosdocimi F."/>
        </authorList>
    </citation>
    <scope>NUCLEOTIDE SEQUENCE [LARGE SCALE GENOMIC DNA]</scope>
</reference>
<dbReference type="PANTHER" id="PTHR23030:SF30">
    <property type="entry name" value="TYROSINE-PROTEIN PHOSPHATASE NON-RECEPTOR TYPE 23"/>
    <property type="match status" value="1"/>
</dbReference>
<dbReference type="GO" id="GO:0032456">
    <property type="term" value="P:endocytic recycling"/>
    <property type="evidence" value="ECO:0007669"/>
    <property type="project" value="TreeGrafter"/>
</dbReference>